<gene>
    <name evidence="1" type="ORF">PK98_07525</name>
</gene>
<accession>A0A0B2C223</accession>
<sequence length="128" mass="13934">MDPHIRAMVAAATFASITGRKVAGLFDHAAGQDLRIAAECRGDQLQGFDGDRSARFGGTLPEIFDSGEQSFVSFERDGDRVKGYDRASGTFYDAHIADGLVQVYDHGAAAWFAYDVQDAQAPQSYHRT</sequence>
<proteinExistence type="predicted"/>
<dbReference type="EMBL" id="JTDN01000001">
    <property type="protein sequence ID" value="KHL26302.1"/>
    <property type="molecule type" value="Genomic_DNA"/>
</dbReference>
<comment type="caution">
    <text evidence="1">The sequence shown here is derived from an EMBL/GenBank/DDBJ whole genome shotgun (WGS) entry which is preliminary data.</text>
</comment>
<dbReference type="OrthoDB" id="7508414at2"/>
<dbReference type="Proteomes" id="UP000030988">
    <property type="component" value="Unassembled WGS sequence"/>
</dbReference>
<evidence type="ECO:0000313" key="2">
    <source>
        <dbReference type="Proteomes" id="UP000030988"/>
    </source>
</evidence>
<organism evidence="1 2">
    <name type="scientific">Croceibacterium mercuriale</name>
    <dbReference type="NCBI Taxonomy" id="1572751"/>
    <lineage>
        <taxon>Bacteria</taxon>
        <taxon>Pseudomonadati</taxon>
        <taxon>Pseudomonadota</taxon>
        <taxon>Alphaproteobacteria</taxon>
        <taxon>Sphingomonadales</taxon>
        <taxon>Erythrobacteraceae</taxon>
        <taxon>Croceibacterium</taxon>
    </lineage>
</organism>
<protein>
    <submittedName>
        <fullName evidence="1">Uncharacterized protein</fullName>
    </submittedName>
</protein>
<dbReference type="AlphaFoldDB" id="A0A0B2C223"/>
<name>A0A0B2C223_9SPHN</name>
<keyword evidence="2" id="KW-1185">Reference proteome</keyword>
<evidence type="ECO:0000313" key="1">
    <source>
        <dbReference type="EMBL" id="KHL26302.1"/>
    </source>
</evidence>
<dbReference type="RefSeq" id="WP_039095463.1">
    <property type="nucleotide sequence ID" value="NZ_JTDN01000001.1"/>
</dbReference>
<reference evidence="1 2" key="1">
    <citation type="submission" date="2014-11" db="EMBL/GenBank/DDBJ databases">
        <title>Draft genome sequence of Kirrobacter mercurialis.</title>
        <authorList>
            <person name="Coil D.A."/>
            <person name="Eisen J.A."/>
        </authorList>
    </citation>
    <scope>NUCLEOTIDE SEQUENCE [LARGE SCALE GENOMIC DNA]</scope>
    <source>
        <strain evidence="1 2">Coronado</strain>
    </source>
</reference>
<dbReference type="STRING" id="1572751.PK98_07525"/>